<organism evidence="1 2">
    <name type="scientific">Breznakibacter xylanolyticus</name>
    <dbReference type="NCBI Taxonomy" id="990"/>
    <lineage>
        <taxon>Bacteria</taxon>
        <taxon>Pseudomonadati</taxon>
        <taxon>Bacteroidota</taxon>
        <taxon>Bacteroidia</taxon>
        <taxon>Marinilabiliales</taxon>
        <taxon>Marinilabiliaceae</taxon>
        <taxon>Breznakibacter</taxon>
    </lineage>
</organism>
<name>A0A2W7NAD8_9BACT</name>
<dbReference type="InterPro" id="IPR013320">
    <property type="entry name" value="ConA-like_dom_sf"/>
</dbReference>
<keyword evidence="1" id="KW-0430">Lectin</keyword>
<proteinExistence type="predicted"/>
<sequence>MKKIYSIMLVVIMTTCGLYAQTRVYYNNFEDGAKDATVVGSGQFVDETTQGFGKVFHNAVDGEAIRTNYLLLPSSVLSGSEIATNKELSICFWVHKGTNTERYWNPIFAAYGSAPNATGVNEYPMLALQFRMEASINLAGWTDLKWPENVNYDGNPTKYTEYNHNLFNVTWLDDSNWHFFTATFAETSVKMYVDGVVQNAWTCDGTKGRSVNGLFTNGSELDYVCLGGNQAWNWGDKDPAFKFDDVAIYANALTVEHINGLMTAKANSLSNATLQLNELGEVVATTYLTLTGSCAGNDYQLLVPGIYIAQMTYRNGVVKSVKVVKD</sequence>
<protein>
    <submittedName>
        <fullName evidence="1">Concanavalin A-like lectin/glucanase superfamily protein</fullName>
    </submittedName>
</protein>
<gene>
    <name evidence="1" type="ORF">LX69_02504</name>
</gene>
<evidence type="ECO:0000313" key="2">
    <source>
        <dbReference type="Proteomes" id="UP000249239"/>
    </source>
</evidence>
<dbReference type="Pfam" id="PF13385">
    <property type="entry name" value="Laminin_G_3"/>
    <property type="match status" value="1"/>
</dbReference>
<dbReference type="OrthoDB" id="975413at2"/>
<dbReference type="GO" id="GO:0005975">
    <property type="term" value="P:carbohydrate metabolic process"/>
    <property type="evidence" value="ECO:0007669"/>
    <property type="project" value="UniProtKB-ARBA"/>
</dbReference>
<keyword evidence="2" id="KW-1185">Reference proteome</keyword>
<comment type="caution">
    <text evidence="1">The sequence shown here is derived from an EMBL/GenBank/DDBJ whole genome shotgun (WGS) entry which is preliminary data.</text>
</comment>
<dbReference type="GO" id="GO:0030246">
    <property type="term" value="F:carbohydrate binding"/>
    <property type="evidence" value="ECO:0007669"/>
    <property type="project" value="UniProtKB-KW"/>
</dbReference>
<reference evidence="1 2" key="1">
    <citation type="submission" date="2018-06" db="EMBL/GenBank/DDBJ databases">
        <title>Genomic Encyclopedia of Archaeal and Bacterial Type Strains, Phase II (KMG-II): from individual species to whole genera.</title>
        <authorList>
            <person name="Goeker M."/>
        </authorList>
    </citation>
    <scope>NUCLEOTIDE SEQUENCE [LARGE SCALE GENOMIC DNA]</scope>
    <source>
        <strain evidence="1 2">DSM 6779</strain>
    </source>
</reference>
<dbReference type="RefSeq" id="WP_111446354.1">
    <property type="nucleotide sequence ID" value="NZ_QKZK01000022.1"/>
</dbReference>
<dbReference type="Gene3D" id="2.60.120.200">
    <property type="match status" value="1"/>
</dbReference>
<dbReference type="SUPFAM" id="SSF49899">
    <property type="entry name" value="Concanavalin A-like lectins/glucanases"/>
    <property type="match status" value="1"/>
</dbReference>
<dbReference type="GO" id="GO:0004553">
    <property type="term" value="F:hydrolase activity, hydrolyzing O-glycosyl compounds"/>
    <property type="evidence" value="ECO:0007669"/>
    <property type="project" value="UniProtKB-ARBA"/>
</dbReference>
<dbReference type="AlphaFoldDB" id="A0A2W7NAD8"/>
<dbReference type="EMBL" id="QKZK01000022">
    <property type="protein sequence ID" value="PZX13824.1"/>
    <property type="molecule type" value="Genomic_DNA"/>
</dbReference>
<accession>A0A2W7NAD8</accession>
<evidence type="ECO:0000313" key="1">
    <source>
        <dbReference type="EMBL" id="PZX13824.1"/>
    </source>
</evidence>
<dbReference type="Proteomes" id="UP000249239">
    <property type="component" value="Unassembled WGS sequence"/>
</dbReference>